<accession>A0A1X7TA74</accession>
<dbReference type="InterPro" id="IPR038765">
    <property type="entry name" value="Papain-like_cys_pep_sf"/>
</dbReference>
<reference evidence="1" key="1">
    <citation type="submission" date="2017-05" db="UniProtKB">
        <authorList>
            <consortium name="EnsemblMetazoa"/>
        </authorList>
    </citation>
    <scope>IDENTIFICATION</scope>
</reference>
<sequence length="120" mass="13523">MTIPYDLSQDAEKIIISLTLSLHLDKISVTVTPVAKQSGCTDCGIYTIAIVIAICYKIDPVTAVFAQDEFRPHLVQSFENNNLQPFPIKKNKKVQRSSMQALLFLIVQNVEREITLMENL</sequence>
<name>A0A1X7TA74_AMPQE</name>
<dbReference type="InParanoid" id="A0A1X7TA74"/>
<dbReference type="PANTHER" id="PTHR34718:SF2">
    <property type="entry name" value="PHD-TYPE DOMAIN-CONTAINING PROTEIN"/>
    <property type="match status" value="1"/>
</dbReference>
<dbReference type="AlphaFoldDB" id="A0A1X7TA74"/>
<dbReference type="EnsemblMetazoa" id="Aqu2.1.11456_001">
    <property type="protein sequence ID" value="Aqu2.1.11456_001"/>
    <property type="gene ID" value="Aqu2.1.11456"/>
</dbReference>
<evidence type="ECO:0000313" key="1">
    <source>
        <dbReference type="EnsemblMetazoa" id="Aqu2.1.11456_001"/>
    </source>
</evidence>
<dbReference type="PANTHER" id="PTHR34718">
    <property type="entry name" value="PHD-TYPE DOMAIN-CONTAINING PROTEIN"/>
    <property type="match status" value="1"/>
</dbReference>
<evidence type="ECO:0008006" key="2">
    <source>
        <dbReference type="Google" id="ProtNLM"/>
    </source>
</evidence>
<proteinExistence type="predicted"/>
<dbReference type="SUPFAM" id="SSF54001">
    <property type="entry name" value="Cysteine proteinases"/>
    <property type="match status" value="1"/>
</dbReference>
<organism evidence="1">
    <name type="scientific">Amphimedon queenslandica</name>
    <name type="common">Sponge</name>
    <dbReference type="NCBI Taxonomy" id="400682"/>
    <lineage>
        <taxon>Eukaryota</taxon>
        <taxon>Metazoa</taxon>
        <taxon>Porifera</taxon>
        <taxon>Demospongiae</taxon>
        <taxon>Heteroscleromorpha</taxon>
        <taxon>Haplosclerida</taxon>
        <taxon>Niphatidae</taxon>
        <taxon>Amphimedon</taxon>
    </lineage>
</organism>
<protein>
    <recommendedName>
        <fullName evidence="2">Ubiquitin-like protease family profile domain-containing protein</fullName>
    </recommendedName>
</protein>